<keyword evidence="9" id="KW-0812">Transmembrane</keyword>
<dbReference type="InterPro" id="IPR018574">
    <property type="entry name" value="Structure-sp_endonuc_su_Slx4"/>
</dbReference>
<dbReference type="Pfam" id="PF00651">
    <property type="entry name" value="BTB"/>
    <property type="match status" value="1"/>
</dbReference>
<dbReference type="SUPFAM" id="SSF54695">
    <property type="entry name" value="POZ domain"/>
    <property type="match status" value="1"/>
</dbReference>
<comment type="caution">
    <text evidence="11">The sequence shown here is derived from an EMBL/GenBank/DDBJ whole genome shotgun (WGS) entry which is preliminary data.</text>
</comment>
<feature type="region of interest" description="Disordered" evidence="8">
    <location>
        <begin position="701"/>
        <end position="761"/>
    </location>
</feature>
<dbReference type="InParanoid" id="A0A6L2Q619"/>
<feature type="region of interest" description="Disordered" evidence="8">
    <location>
        <begin position="1141"/>
        <end position="1174"/>
    </location>
</feature>
<sequence>MAESCRKPRRTRGTVAYNARRYFAVGVIAVGAVCGVIFHGVSQPLRQLVYEGKFAATEEELDRKALMSVVPKKRGETIEKLIEESKDPQSNASTFVANSVNSICDEEDNSDPVASCMSASSKQTETTGNKPNGRSEQTVNATMCFNSESASETPEKLSYDVNKSLLDSISVEAVYVTDAEGKAASANEECVQEYTDVTKHGHGLTEASNDDASNKSQCVSVVKLNDTETESALDCMNEVHISCEGSTRRHCKCPLCWKVFEKNQALVLHMKGCAARHNVTTRQLLNALELQERQAAERQALGLPDIPTTYMARKSSKKSGNDSNLQLALALSASLQEAEDREQLEQDDCLLEAGLGHEVVEQQKLIWERFGFRRSNPAILAASSSRHKSACKSKIGNPVLMRRTKEEREMLVTEKVAIILMGGDSRPVCTAVNICHDTYLLDGLVDPTENLQKYQNKSCLLWNMASVSCSEKELESYYVKELTKFISPCKVPVGSKLKHLSQIPGRSKTPVSFCYLVLGCFPPITKISLAQLTTGPKEEMETAKLRDAKARQSFVPSLTDESACKDSFAETLISDWKSVLNKKVMSDLTIYVEKDLEIPAHKLVLYVRCRAILKDVVPEISVETKKKTSDMLLWVDVSYRAALAFLYFVYCGVTSKILHLEEDDFLNVKRLAERYHVSELLHYLRVMSAVRGSINKSRNSSLDMLVPHGSTTDHRKHNSLHERNSSNQCASPEAVPSPQKQMYSNNTFTSHDNSAELSERSVSSKTYSKEFHESAELGLSSRVSASPDLFIKDIGEPVMKPLTQEDISSMAYLINMMRQPSLSQSNTQVDSTRMPSDKLSQNNTQISSSEVSSDKLSQNSTQVSSAEVDCKVSRPSDMQISSVSQSHDSKCVLYDTNLMSVEHVYNNHNDFYFFSSPMASKNHTYTSDSVSNTSVVNIKAERNSLDKNSVNFQQSSQSEMYSQLQPSQGTKREVEKSFEGINFCEQLLSDPHSRTSSTCVEGDVKERVELKRKHPESDTVRDRCSSCTKKIHRDRVENESAKTLIIKSELTETYNNFRELEKDVEVLDLTQSSTDSEFIEPQDPLPVSPVRESVIDTNIKSEKNSVSSGTECGDVTICNNLLMKSEESQTADETSECMNFDTGGETRGEENITTGQQKESVEEETPMQFDKKQMSHEWDKFDEMCHASVPQIFSQCLSQLLSSQSTTQKSLKSRTSSHKSQCSSTKSLSLSPCPESVGQRSITNHSPSRGSSSVRKRKKMSKRVEDLPSVLPSRKSPTVKEIMENSLLAQLNESIFWRDENAPTLSMSPKQAVMTDQGNILEHRTPVQKSATVSCLDTVTPPADYSAMKTPQLKKELKKYGLKPSLTKRQAKTMLRYIYDQLHPYITVSDSEDDTHMAEIGSSPLKKPGADTQVLRSPVKRTDILGTLRSPVRRNIMTGEVTSHRGNLVTERRRNTASQSDAGSDSDDLPSSLERQVSIQSSSSEVTVTEEAFCEELDICSQGDICPSQDADLATVVHNFIVSDPNLHQKVLLYEPIWIEQLHADLKANNFRLRLHQLMDYLDEQQIFGNDCVPAAVFKYQEDVLRYLDKTGTLTRLQEAANKYRKYIKRLQRDHDQRVPFLFLLQLDIIQLAEISGLFSNLLLNEPSVAQHIIHYVLHCSASTLADIPDFQPEDIQVLLRLKSLPALPGLVKTGPGKNSSGLTLLQGILVSQTLPTRYTRSAVFQCPDAHCLHKKGQRIAGSLIQFMPRCHVCGREREELCRARDTGDQILGLLINPSALENPGSREFVRHQSTLVCFQDELTADLELGVRYDVPGVQTNEYFQAWNVKRWVSSTEAKMYSQGLTSFHMPPSISALHAELCQCCPDSPWALVVALAAQIATDIFPAPALLHLKLGLILSLASQGRNQPPVPILAVGPDTLAAHHLLCQATLLAQRCVMLSSPLHWGPLQGSAHCDEQGNGWLEAGPLLLASTGVCFLGDWAKFKSSNMRSSVLSAIESGQVTVDTQRLASSGPVVTSPKFPLQCCVWTYRYWTPGEKEIDQIQLRTLIDVYGMPYLADLGSEADAVSHSILQTALNTGSNISKPYYMVPNQELQQYLAMVTAQPVKLGDKASQLIHDYFVASRRLRSHCLPMGAVSTITALSEAHARLAMRHEVKYEDVSAVLFLYETAMTTLFGSYYVTPPPQRKLLGVNSLPAQVHTQMTEFTAWLDKHIKSVLGYSNYSVNAEE</sequence>
<comment type="subcellular location">
    <subcellularLocation>
        <location evidence="1">Nucleus</location>
    </subcellularLocation>
</comment>
<evidence type="ECO:0000256" key="6">
    <source>
        <dbReference type="ARBA" id="ARBA00023242"/>
    </source>
</evidence>
<dbReference type="CDD" id="cd22999">
    <property type="entry name" value="SAP_SLX4"/>
    <property type="match status" value="1"/>
</dbReference>
<evidence type="ECO:0000256" key="2">
    <source>
        <dbReference type="ARBA" id="ARBA00006661"/>
    </source>
</evidence>
<organism evidence="11 12">
    <name type="scientific">Coptotermes formosanus</name>
    <name type="common">Formosan subterranean termite</name>
    <dbReference type="NCBI Taxonomy" id="36987"/>
    <lineage>
        <taxon>Eukaryota</taxon>
        <taxon>Metazoa</taxon>
        <taxon>Ecdysozoa</taxon>
        <taxon>Arthropoda</taxon>
        <taxon>Hexapoda</taxon>
        <taxon>Insecta</taxon>
        <taxon>Pterygota</taxon>
        <taxon>Neoptera</taxon>
        <taxon>Polyneoptera</taxon>
        <taxon>Dictyoptera</taxon>
        <taxon>Blattodea</taxon>
        <taxon>Blattoidea</taxon>
        <taxon>Termitoidae</taxon>
        <taxon>Rhinotermitidae</taxon>
        <taxon>Coptotermes</taxon>
    </lineage>
</organism>
<feature type="transmembrane region" description="Helical" evidence="9">
    <location>
        <begin position="21"/>
        <end position="41"/>
    </location>
</feature>
<dbReference type="Pfam" id="PF26063">
    <property type="entry name" value="MCMDC2_N"/>
    <property type="match status" value="1"/>
</dbReference>
<reference evidence="12" key="1">
    <citation type="submission" date="2020-01" db="EMBL/GenBank/DDBJ databases">
        <title>Draft genome sequence of the Termite Coptotermes fromosanus.</title>
        <authorList>
            <person name="Itakura S."/>
            <person name="Yosikawa Y."/>
            <person name="Umezawa K."/>
        </authorList>
    </citation>
    <scope>NUCLEOTIDE SEQUENCE [LARGE SCALE GENOMIC DNA]</scope>
</reference>
<evidence type="ECO:0000256" key="8">
    <source>
        <dbReference type="SAM" id="MobiDB-lite"/>
    </source>
</evidence>
<dbReference type="GO" id="GO:0006260">
    <property type="term" value="P:DNA replication"/>
    <property type="evidence" value="ECO:0007669"/>
    <property type="project" value="InterPro"/>
</dbReference>
<evidence type="ECO:0000256" key="3">
    <source>
        <dbReference type="ARBA" id="ARBA00022763"/>
    </source>
</evidence>
<proteinExistence type="inferred from homology"/>
<keyword evidence="9" id="KW-1133">Transmembrane helix</keyword>
<protein>
    <recommendedName>
        <fullName evidence="7">Structure-specific endonuclease subunit SLX4</fullName>
    </recommendedName>
</protein>
<keyword evidence="9" id="KW-0472">Membrane</keyword>
<comment type="similarity">
    <text evidence="2">Belongs to the SLX4 family.</text>
</comment>
<keyword evidence="6" id="KW-0539">Nucleus</keyword>
<dbReference type="InterPro" id="IPR011333">
    <property type="entry name" value="SKP1/BTB/POZ_sf"/>
</dbReference>
<dbReference type="Gene3D" id="3.30.710.10">
    <property type="entry name" value="Potassium Channel Kv1.1, Chain A"/>
    <property type="match status" value="1"/>
</dbReference>
<evidence type="ECO:0000256" key="4">
    <source>
        <dbReference type="ARBA" id="ARBA00023172"/>
    </source>
</evidence>
<feature type="domain" description="BTB" evidence="10">
    <location>
        <begin position="586"/>
        <end position="652"/>
    </location>
</feature>
<feature type="compositionally biased region" description="Polar residues" evidence="8">
    <location>
        <begin position="821"/>
        <end position="865"/>
    </location>
</feature>
<dbReference type="InterPro" id="IPR027417">
    <property type="entry name" value="P-loop_NTPase"/>
</dbReference>
<evidence type="ECO:0000256" key="9">
    <source>
        <dbReference type="SAM" id="Phobius"/>
    </source>
</evidence>
<evidence type="ECO:0000259" key="10">
    <source>
        <dbReference type="PROSITE" id="PS50097"/>
    </source>
</evidence>
<feature type="compositionally biased region" description="Low complexity" evidence="8">
    <location>
        <begin position="1471"/>
        <end position="1483"/>
    </location>
</feature>
<keyword evidence="4" id="KW-0233">DNA recombination</keyword>
<dbReference type="InterPro" id="IPR058769">
    <property type="entry name" value="MCMDC2_N"/>
</dbReference>
<gene>
    <name evidence="11" type="ORF">Cfor_12567</name>
</gene>
<evidence type="ECO:0000313" key="12">
    <source>
        <dbReference type="Proteomes" id="UP000502823"/>
    </source>
</evidence>
<keyword evidence="5" id="KW-0234">DNA repair</keyword>
<dbReference type="OrthoDB" id="2015372at2759"/>
<evidence type="ECO:0000256" key="1">
    <source>
        <dbReference type="ARBA" id="ARBA00004123"/>
    </source>
</evidence>
<name>A0A6L2Q619_COPFO</name>
<dbReference type="GO" id="GO:0000712">
    <property type="term" value="P:resolution of meiotic recombination intermediates"/>
    <property type="evidence" value="ECO:0007669"/>
    <property type="project" value="TreeGrafter"/>
</dbReference>
<dbReference type="PANTHER" id="PTHR21541:SF3">
    <property type="entry name" value="STRUCTURE-SPECIFIC ENDONUCLEASE SUBUNIT SLX4"/>
    <property type="match status" value="1"/>
</dbReference>
<feature type="compositionally biased region" description="Polar residues" evidence="8">
    <location>
        <begin position="738"/>
        <end position="752"/>
    </location>
</feature>
<dbReference type="InterPro" id="IPR000210">
    <property type="entry name" value="BTB/POZ_dom"/>
</dbReference>
<keyword evidence="12" id="KW-1185">Reference proteome</keyword>
<dbReference type="GO" id="GO:0006281">
    <property type="term" value="P:DNA repair"/>
    <property type="evidence" value="ECO:0007669"/>
    <property type="project" value="UniProtKB-KW"/>
</dbReference>
<dbReference type="Gene3D" id="3.40.50.300">
    <property type="entry name" value="P-loop containing nucleotide triphosphate hydrolases"/>
    <property type="match status" value="1"/>
</dbReference>
<dbReference type="PANTHER" id="PTHR21541">
    <property type="entry name" value="BTB POZ DOMAIN CONTAINING 12"/>
    <property type="match status" value="1"/>
</dbReference>
<dbReference type="EMBL" id="BLKM01000839">
    <property type="protein sequence ID" value="GFG38962.1"/>
    <property type="molecule type" value="Genomic_DNA"/>
</dbReference>
<feature type="region of interest" description="Disordered" evidence="8">
    <location>
        <begin position="111"/>
        <end position="137"/>
    </location>
</feature>
<feature type="region of interest" description="Disordered" evidence="8">
    <location>
        <begin position="1438"/>
        <end position="1483"/>
    </location>
</feature>
<evidence type="ECO:0000256" key="5">
    <source>
        <dbReference type="ARBA" id="ARBA00023204"/>
    </source>
</evidence>
<accession>A0A6L2Q619</accession>
<keyword evidence="3" id="KW-0227">DNA damage</keyword>
<dbReference type="Pfam" id="PF09494">
    <property type="entry name" value="Slx4"/>
    <property type="match status" value="1"/>
</dbReference>
<evidence type="ECO:0000256" key="7">
    <source>
        <dbReference type="ARBA" id="ARBA00029496"/>
    </source>
</evidence>
<dbReference type="GO" id="GO:0033557">
    <property type="term" value="C:Slx1-Slx4 complex"/>
    <property type="evidence" value="ECO:0007669"/>
    <property type="project" value="InterPro"/>
</dbReference>
<feature type="region of interest" description="Disordered" evidence="8">
    <location>
        <begin position="1208"/>
        <end position="1272"/>
    </location>
</feature>
<evidence type="ECO:0000313" key="11">
    <source>
        <dbReference type="EMBL" id="GFG38962.1"/>
    </source>
</evidence>
<dbReference type="Proteomes" id="UP000502823">
    <property type="component" value="Unassembled WGS sequence"/>
</dbReference>
<feature type="compositionally biased region" description="Low complexity" evidence="8">
    <location>
        <begin position="1218"/>
        <end position="1234"/>
    </location>
</feature>
<feature type="compositionally biased region" description="Polar residues" evidence="8">
    <location>
        <begin position="117"/>
        <end position="137"/>
    </location>
</feature>
<dbReference type="PROSITE" id="PS50097">
    <property type="entry name" value="BTB"/>
    <property type="match status" value="1"/>
</dbReference>
<feature type="region of interest" description="Disordered" evidence="8">
    <location>
        <begin position="821"/>
        <end position="870"/>
    </location>
</feature>